<dbReference type="GO" id="GO:0005886">
    <property type="term" value="C:plasma membrane"/>
    <property type="evidence" value="ECO:0007669"/>
    <property type="project" value="UniProtKB-SubCell"/>
</dbReference>
<feature type="transmembrane region" description="Helical" evidence="8">
    <location>
        <begin position="192"/>
        <end position="211"/>
    </location>
</feature>
<evidence type="ECO:0000313" key="10">
    <source>
        <dbReference type="Proteomes" id="UP000198814"/>
    </source>
</evidence>
<dbReference type="Proteomes" id="UP000198814">
    <property type="component" value="Unassembled WGS sequence"/>
</dbReference>
<dbReference type="STRING" id="42354.SAMN05216333_109122"/>
<feature type="transmembrane region" description="Helical" evidence="8">
    <location>
        <begin position="139"/>
        <end position="158"/>
    </location>
</feature>
<keyword evidence="4 8" id="KW-0812">Transmembrane</keyword>
<keyword evidence="3 9" id="KW-0808">Transferase</keyword>
<feature type="transmembrane region" description="Helical" evidence="8">
    <location>
        <begin position="273"/>
        <end position="293"/>
    </location>
</feature>
<dbReference type="GO" id="GO:0044038">
    <property type="term" value="P:cell wall macromolecule biosynthetic process"/>
    <property type="evidence" value="ECO:0007669"/>
    <property type="project" value="TreeGrafter"/>
</dbReference>
<feature type="transmembrane region" description="Helical" evidence="8">
    <location>
        <begin position="223"/>
        <end position="242"/>
    </location>
</feature>
<organism evidence="9 10">
    <name type="scientific">Nitrosomonas oligotropha</name>
    <dbReference type="NCBI Taxonomy" id="42354"/>
    <lineage>
        <taxon>Bacteria</taxon>
        <taxon>Pseudomonadati</taxon>
        <taxon>Pseudomonadota</taxon>
        <taxon>Betaproteobacteria</taxon>
        <taxon>Nitrosomonadales</taxon>
        <taxon>Nitrosomonadaceae</taxon>
        <taxon>Nitrosomonas</taxon>
    </lineage>
</organism>
<accession>A0A1H8PL73</accession>
<feature type="transmembrane region" description="Helical" evidence="8">
    <location>
        <begin position="79"/>
        <end position="97"/>
    </location>
</feature>
<feature type="binding site" evidence="7">
    <location>
        <position position="131"/>
    </location>
    <ligand>
        <name>Mg(2+)</name>
        <dbReference type="ChEBI" id="CHEBI:18420"/>
    </ligand>
</feature>
<comment type="subcellular location">
    <subcellularLocation>
        <location evidence="1">Cell membrane</location>
        <topology evidence="1">Multi-pass membrane protein</topology>
    </subcellularLocation>
</comment>
<evidence type="ECO:0000313" key="9">
    <source>
        <dbReference type="EMBL" id="SEO42464.1"/>
    </source>
</evidence>
<feature type="binding site" evidence="7">
    <location>
        <position position="196"/>
    </location>
    <ligand>
        <name>Mg(2+)</name>
        <dbReference type="ChEBI" id="CHEBI:18420"/>
    </ligand>
</feature>
<keyword evidence="6 8" id="KW-0472">Membrane</keyword>
<dbReference type="EMBL" id="FODO01000009">
    <property type="protein sequence ID" value="SEO42464.1"/>
    <property type="molecule type" value="Genomic_DNA"/>
</dbReference>
<evidence type="ECO:0000256" key="6">
    <source>
        <dbReference type="ARBA" id="ARBA00023136"/>
    </source>
</evidence>
<keyword evidence="5 8" id="KW-1133">Transmembrane helix</keyword>
<keyword evidence="7" id="KW-0460">Magnesium</keyword>
<feature type="transmembrane region" description="Helical" evidence="8">
    <location>
        <begin position="299"/>
        <end position="317"/>
    </location>
</feature>
<dbReference type="InterPro" id="IPR000715">
    <property type="entry name" value="Glycosyl_transferase_4"/>
</dbReference>
<dbReference type="PANTHER" id="PTHR22926">
    <property type="entry name" value="PHOSPHO-N-ACETYLMURAMOYL-PENTAPEPTIDE-TRANSFERASE"/>
    <property type="match status" value="1"/>
</dbReference>
<evidence type="ECO:0000256" key="2">
    <source>
        <dbReference type="ARBA" id="ARBA00022475"/>
    </source>
</evidence>
<feature type="transmembrane region" description="Helical" evidence="8">
    <location>
        <begin position="109"/>
        <end position="127"/>
    </location>
</feature>
<dbReference type="CDD" id="cd06853">
    <property type="entry name" value="GT_WecA_like"/>
    <property type="match status" value="1"/>
</dbReference>
<dbReference type="Pfam" id="PF00953">
    <property type="entry name" value="Glycos_transf_4"/>
    <property type="match status" value="1"/>
</dbReference>
<evidence type="ECO:0000256" key="4">
    <source>
        <dbReference type="ARBA" id="ARBA00022692"/>
    </source>
</evidence>
<evidence type="ECO:0000256" key="7">
    <source>
        <dbReference type="PIRSR" id="PIRSR600715-1"/>
    </source>
</evidence>
<evidence type="ECO:0000256" key="1">
    <source>
        <dbReference type="ARBA" id="ARBA00004651"/>
    </source>
</evidence>
<keyword evidence="2" id="KW-1003">Cell membrane</keyword>
<keyword evidence="10" id="KW-1185">Reference proteome</keyword>
<dbReference type="PANTHER" id="PTHR22926:SF3">
    <property type="entry name" value="UNDECAPRENYL-PHOSPHATE ALPHA-N-ACETYLGLUCOSAMINYL 1-PHOSPHATE TRANSFERASE"/>
    <property type="match status" value="1"/>
</dbReference>
<dbReference type="AlphaFoldDB" id="A0A1H8PL73"/>
<feature type="transmembrane region" description="Helical" evidence="8">
    <location>
        <begin position="164"/>
        <end position="180"/>
    </location>
</feature>
<evidence type="ECO:0000256" key="8">
    <source>
        <dbReference type="SAM" id="Phobius"/>
    </source>
</evidence>
<comment type="cofactor">
    <cofactor evidence="7">
        <name>Mg(2+)</name>
        <dbReference type="ChEBI" id="CHEBI:18420"/>
    </cofactor>
</comment>
<proteinExistence type="predicted"/>
<dbReference type="GO" id="GO:0046872">
    <property type="term" value="F:metal ion binding"/>
    <property type="evidence" value="ECO:0007669"/>
    <property type="project" value="UniProtKB-KW"/>
</dbReference>
<keyword evidence="7" id="KW-0479">Metal-binding</keyword>
<evidence type="ECO:0000256" key="5">
    <source>
        <dbReference type="ARBA" id="ARBA00022989"/>
    </source>
</evidence>
<evidence type="ECO:0000256" key="3">
    <source>
        <dbReference type="ARBA" id="ARBA00022679"/>
    </source>
</evidence>
<feature type="transmembrane region" description="Helical" evidence="8">
    <location>
        <begin position="21"/>
        <end position="41"/>
    </location>
</feature>
<gene>
    <name evidence="9" type="ORF">SAMN05216333_109122</name>
</gene>
<protein>
    <submittedName>
        <fullName evidence="9">Undecaprenyl-phosphate alpha-N-acetylglucosaminyl 1-phosphatetransferase</fullName>
    </submittedName>
</protein>
<name>A0A1H8PL73_9PROT</name>
<dbReference type="GO" id="GO:0071555">
    <property type="term" value="P:cell wall organization"/>
    <property type="evidence" value="ECO:0007669"/>
    <property type="project" value="TreeGrafter"/>
</dbReference>
<dbReference type="PROSITE" id="PS01348">
    <property type="entry name" value="MRAY_2"/>
    <property type="match status" value="1"/>
</dbReference>
<reference evidence="10" key="1">
    <citation type="submission" date="2016-10" db="EMBL/GenBank/DDBJ databases">
        <authorList>
            <person name="Varghese N."/>
            <person name="Submissions S."/>
        </authorList>
    </citation>
    <scope>NUCLEOTIDE SEQUENCE [LARGE SCALE GENOMIC DNA]</scope>
    <source>
        <strain evidence="10">Nm76</strain>
    </source>
</reference>
<dbReference type="GO" id="GO:0009103">
    <property type="term" value="P:lipopolysaccharide biosynthetic process"/>
    <property type="evidence" value="ECO:0007669"/>
    <property type="project" value="TreeGrafter"/>
</dbReference>
<sequence length="473" mass="52759">MYALNLADKPDDVHKLHDVHTPFVGGIGILAALSYAFIIIINHYPEHLQKCIVLVTCSTLIFITGFIDDAVKLSYKLRFLIQAIVALVMILVGGVVLEELGALFLEFPLHLGVFGVIFTLIATIGGINALNMIDGVDGLSGSIALVSLLLIGVTAYIAQDQHNLLLISALTGGVIGFLYFNLRHMYQQHARVFLGDNGSMLLGLMFAWLLVDLSQEPDPSMTPVTAIWLFSVPLMDMFGVMLRRICAGQSPFTPDRQHLHHLLMQSGFRVNEIVFTMVFLHSLLGITGLAGMYLDVPEFAMLLGFITLSVGYFYLTYQPLRFIATLRNSHILLNTRLGFAPVSNNKVLIGSYTCEETETIAKVISNEFGPEMNYWLKVFKKSPEPDDAGKKYALILHVWLDKKDRATKEMVRLYIASLQRRLIDRQGIHLHRFSNRKTDFDSATDIVGGAFGESKIKGRRRLGPQALSFEVVR</sequence>
<dbReference type="GO" id="GO:0016780">
    <property type="term" value="F:phosphotransferase activity, for other substituted phosphate groups"/>
    <property type="evidence" value="ECO:0007669"/>
    <property type="project" value="InterPro"/>
</dbReference>
<dbReference type="InterPro" id="IPR018480">
    <property type="entry name" value="PNAcMuramoyl-5peptid_Trfase_CS"/>
</dbReference>